<evidence type="ECO:0000256" key="5">
    <source>
        <dbReference type="ARBA" id="ARBA00015828"/>
    </source>
</evidence>
<dbReference type="PIRSF" id="PIRSF016478">
    <property type="entry name" value="Coatomer_esu"/>
    <property type="match status" value="1"/>
</dbReference>
<dbReference type="InterPro" id="IPR019734">
    <property type="entry name" value="TPR_rpt"/>
</dbReference>
<evidence type="ECO:0000256" key="13">
    <source>
        <dbReference type="ARBA" id="ARBA00025582"/>
    </source>
</evidence>
<comment type="subunit">
    <text evidence="4">Oligomeric complex that consists of at least the alpha, beta, beta', gamma, delta, epsilon and zeta subunits.</text>
</comment>
<dbReference type="FunFam" id="1.25.40.10:FF:000140">
    <property type="entry name" value="Coatomer subunit epsilon"/>
    <property type="match status" value="1"/>
</dbReference>
<dbReference type="GO" id="GO:0006890">
    <property type="term" value="P:retrograde vesicle-mediated transport, Golgi to endoplasmic reticulum"/>
    <property type="evidence" value="ECO:0007669"/>
    <property type="project" value="UniProtKB-UniRule"/>
</dbReference>
<evidence type="ECO:0000256" key="12">
    <source>
        <dbReference type="ARBA" id="ARBA00023329"/>
    </source>
</evidence>
<name>A0A7R9A667_9CRUS</name>
<evidence type="ECO:0000313" key="15">
    <source>
        <dbReference type="EMBL" id="CAD7244303.1"/>
    </source>
</evidence>
<dbReference type="EMBL" id="CAJPEV010000608">
    <property type="protein sequence ID" value="CAG0886884.1"/>
    <property type="molecule type" value="Genomic_DNA"/>
</dbReference>
<evidence type="ECO:0000256" key="1">
    <source>
        <dbReference type="ARBA" id="ARBA00004255"/>
    </source>
</evidence>
<evidence type="ECO:0000256" key="3">
    <source>
        <dbReference type="ARBA" id="ARBA00008827"/>
    </source>
</evidence>
<dbReference type="GO" id="GO:0006888">
    <property type="term" value="P:endoplasmic reticulum to Golgi vesicle-mediated transport"/>
    <property type="evidence" value="ECO:0007669"/>
    <property type="project" value="TreeGrafter"/>
</dbReference>
<dbReference type="Proteomes" id="UP000677054">
    <property type="component" value="Unassembled WGS sequence"/>
</dbReference>
<dbReference type="GO" id="GO:0000139">
    <property type="term" value="C:Golgi membrane"/>
    <property type="evidence" value="ECO:0007669"/>
    <property type="project" value="UniProtKB-SubCell"/>
</dbReference>
<dbReference type="InterPro" id="IPR006822">
    <property type="entry name" value="Coatomer_esu"/>
</dbReference>
<sequence length="303" mass="34236">MAAPAVESADELFEIRTAFYIGSFQSCINEAQKMKVGSPEMKLEKDILMYRAYIAQKKYAVVLDEIRPDSPEELQAIKTYALYLSSPAKRISIVADLDAKIAKGVNPDQTTFLLMAASIYFQEENYEETLKLLHESDHLECLALSVQTLLKMNRPDVAMKELKKMQEKDDDSPLTHLTQAWLHLVQGGEKLQEAYYIIQELMDKHGSTPTLLNCQATSFLCQGKLEEAEAALSEALEKDPNDPDTLINMIVLSQSMGKPPEVSSRYLSQLKDSHSSHPRVKTILAKEREFEDILKFYKPVVVS</sequence>
<dbReference type="EMBL" id="LR900125">
    <property type="protein sequence ID" value="CAD7244303.1"/>
    <property type="molecule type" value="Genomic_DNA"/>
</dbReference>
<keyword evidence="8 14" id="KW-0931">ER-Golgi transport</keyword>
<accession>A0A7R9A667</accession>
<dbReference type="Pfam" id="PF04733">
    <property type="entry name" value="Coatomer_E"/>
    <property type="match status" value="1"/>
</dbReference>
<dbReference type="PANTHER" id="PTHR10805:SF0">
    <property type="entry name" value="COATOMER SUBUNIT EPSILON"/>
    <property type="match status" value="1"/>
</dbReference>
<evidence type="ECO:0000256" key="10">
    <source>
        <dbReference type="ARBA" id="ARBA00023034"/>
    </source>
</evidence>
<dbReference type="GO" id="GO:0015031">
    <property type="term" value="P:protein transport"/>
    <property type="evidence" value="ECO:0007669"/>
    <property type="project" value="UniProtKB-UniRule"/>
</dbReference>
<gene>
    <name evidence="15" type="ORF">DSTB1V02_LOCUS4203</name>
</gene>
<dbReference type="GO" id="GO:0030126">
    <property type="term" value="C:COPI vesicle coat"/>
    <property type="evidence" value="ECO:0007669"/>
    <property type="project" value="TreeGrafter"/>
</dbReference>
<evidence type="ECO:0000256" key="4">
    <source>
        <dbReference type="ARBA" id="ARBA00011775"/>
    </source>
</evidence>
<keyword evidence="6 14" id="KW-0813">Transport</keyword>
<dbReference type="Gene3D" id="1.25.40.10">
    <property type="entry name" value="Tetratricopeptide repeat domain"/>
    <property type="match status" value="1"/>
</dbReference>
<protein>
    <recommendedName>
        <fullName evidence="5 14">Coatomer subunit epsilon</fullName>
    </recommendedName>
</protein>
<evidence type="ECO:0000256" key="7">
    <source>
        <dbReference type="ARBA" id="ARBA00022490"/>
    </source>
</evidence>
<keyword evidence="9 14" id="KW-0653">Protein transport</keyword>
<comment type="similarity">
    <text evidence="3 14">Belongs to the COPE family.</text>
</comment>
<dbReference type="GO" id="GO:0005198">
    <property type="term" value="F:structural molecule activity"/>
    <property type="evidence" value="ECO:0007669"/>
    <property type="project" value="UniProtKB-UniRule"/>
</dbReference>
<dbReference type="InterPro" id="IPR011990">
    <property type="entry name" value="TPR-like_helical_dom_sf"/>
</dbReference>
<evidence type="ECO:0000256" key="8">
    <source>
        <dbReference type="ARBA" id="ARBA00022892"/>
    </source>
</evidence>
<evidence type="ECO:0000313" key="16">
    <source>
        <dbReference type="Proteomes" id="UP000677054"/>
    </source>
</evidence>
<dbReference type="AlphaFoldDB" id="A0A7R9A667"/>
<keyword evidence="12 14" id="KW-0968">Cytoplasmic vesicle</keyword>
<reference evidence="15" key="1">
    <citation type="submission" date="2020-11" db="EMBL/GenBank/DDBJ databases">
        <authorList>
            <person name="Tran Van P."/>
        </authorList>
    </citation>
    <scope>NUCLEOTIDE SEQUENCE</scope>
</reference>
<keyword evidence="11 14" id="KW-0472">Membrane</keyword>
<evidence type="ECO:0000256" key="11">
    <source>
        <dbReference type="ARBA" id="ARBA00023136"/>
    </source>
</evidence>
<evidence type="ECO:0000256" key="2">
    <source>
        <dbReference type="ARBA" id="ARBA00004347"/>
    </source>
</evidence>
<keyword evidence="7 14" id="KW-0963">Cytoplasm</keyword>
<comment type="function">
    <text evidence="13 14">The coatomer is a cytosolic protein complex that binds to dilysine motifs and reversibly associates with Golgi non-clathrin-coated vesicles, which further mediate biosynthetic protein transport from the ER, via the Golgi up to the trans Golgi network. The coatomer complex is required for budding from Golgi membranes, and is essential for the retrograde Golgi-to-ER transport of dilysine-tagged proteins.</text>
</comment>
<evidence type="ECO:0000256" key="14">
    <source>
        <dbReference type="PIRNR" id="PIRNR016478"/>
    </source>
</evidence>
<organism evidence="15">
    <name type="scientific">Darwinula stevensoni</name>
    <dbReference type="NCBI Taxonomy" id="69355"/>
    <lineage>
        <taxon>Eukaryota</taxon>
        <taxon>Metazoa</taxon>
        <taxon>Ecdysozoa</taxon>
        <taxon>Arthropoda</taxon>
        <taxon>Crustacea</taxon>
        <taxon>Oligostraca</taxon>
        <taxon>Ostracoda</taxon>
        <taxon>Podocopa</taxon>
        <taxon>Podocopida</taxon>
        <taxon>Darwinulocopina</taxon>
        <taxon>Darwinuloidea</taxon>
        <taxon>Darwinulidae</taxon>
        <taxon>Darwinula</taxon>
    </lineage>
</organism>
<keyword evidence="16" id="KW-1185">Reference proteome</keyword>
<proteinExistence type="inferred from homology"/>
<keyword evidence="10 14" id="KW-0333">Golgi apparatus</keyword>
<dbReference type="PANTHER" id="PTHR10805">
    <property type="entry name" value="COATOMER SUBUNIT EPSILON"/>
    <property type="match status" value="1"/>
</dbReference>
<dbReference type="OrthoDB" id="310217at2759"/>
<dbReference type="GO" id="GO:0006891">
    <property type="term" value="P:intra-Golgi vesicle-mediated transport"/>
    <property type="evidence" value="ECO:0007669"/>
    <property type="project" value="TreeGrafter"/>
</dbReference>
<evidence type="ECO:0000256" key="9">
    <source>
        <dbReference type="ARBA" id="ARBA00022927"/>
    </source>
</evidence>
<dbReference type="SMART" id="SM00028">
    <property type="entry name" value="TPR"/>
    <property type="match status" value="1"/>
</dbReference>
<dbReference type="SUPFAM" id="SSF48452">
    <property type="entry name" value="TPR-like"/>
    <property type="match status" value="1"/>
</dbReference>
<evidence type="ECO:0000256" key="6">
    <source>
        <dbReference type="ARBA" id="ARBA00022448"/>
    </source>
</evidence>
<comment type="subcellular location">
    <subcellularLocation>
        <location evidence="2">Cytoplasmic vesicle</location>
        <location evidence="2">COPI-coated vesicle membrane</location>
        <topology evidence="2">Peripheral membrane protein</topology>
        <orientation evidence="2">Cytoplasmic side</orientation>
    </subcellularLocation>
    <subcellularLocation>
        <location evidence="1">Golgi apparatus membrane</location>
        <topology evidence="1">Peripheral membrane protein</topology>
        <orientation evidence="1">Cytoplasmic side</orientation>
    </subcellularLocation>
</comment>